<organism evidence="1">
    <name type="scientific">Oikopleura dioica</name>
    <name type="common">Tunicate</name>
    <dbReference type="NCBI Taxonomy" id="34765"/>
    <lineage>
        <taxon>Eukaryota</taxon>
        <taxon>Metazoa</taxon>
        <taxon>Chordata</taxon>
        <taxon>Tunicata</taxon>
        <taxon>Appendicularia</taxon>
        <taxon>Copelata</taxon>
        <taxon>Oikopleuridae</taxon>
        <taxon>Oikopleura</taxon>
    </lineage>
</organism>
<dbReference type="AlphaFoldDB" id="E4Y3B5"/>
<sequence>PRRDATLSYQQLDDSISVL</sequence>
<accession>E4Y3B5</accession>
<reference evidence="1" key="1">
    <citation type="journal article" date="2010" name="Science">
        <title>Plasticity of animal genome architecture unmasked by rapid evolution of a pelagic tunicate.</title>
        <authorList>
            <person name="Denoeud F."/>
            <person name="Henriet S."/>
            <person name="Mungpakdee S."/>
            <person name="Aury J.M."/>
            <person name="Da Silva C."/>
            <person name="Brinkmann H."/>
            <person name="Mikhaleva J."/>
            <person name="Olsen L.C."/>
            <person name="Jubin C."/>
            <person name="Canestro C."/>
            <person name="Bouquet J.M."/>
            <person name="Danks G."/>
            <person name="Poulain J."/>
            <person name="Campsteijn C."/>
            <person name="Adamski M."/>
            <person name="Cross I."/>
            <person name="Yadetie F."/>
            <person name="Muffato M."/>
            <person name="Louis A."/>
            <person name="Butcher S."/>
            <person name="Tsagkogeorga G."/>
            <person name="Konrad A."/>
            <person name="Singh S."/>
            <person name="Jensen M.F."/>
            <person name="Cong E.H."/>
            <person name="Eikeseth-Otteraa H."/>
            <person name="Noel B."/>
            <person name="Anthouard V."/>
            <person name="Porcel B.M."/>
            <person name="Kachouri-Lafond R."/>
            <person name="Nishino A."/>
            <person name="Ugolini M."/>
            <person name="Chourrout P."/>
            <person name="Nishida H."/>
            <person name="Aasland R."/>
            <person name="Huzurbazar S."/>
            <person name="Westhof E."/>
            <person name="Delsuc F."/>
            <person name="Lehrach H."/>
            <person name="Reinhardt R."/>
            <person name="Weissenbach J."/>
            <person name="Roy S.W."/>
            <person name="Artiguenave F."/>
            <person name="Postlethwait J.H."/>
            <person name="Manak J.R."/>
            <person name="Thompson E.M."/>
            <person name="Jaillon O."/>
            <person name="Du Pasquier L."/>
            <person name="Boudinot P."/>
            <person name="Liberles D.A."/>
            <person name="Volff J.N."/>
            <person name="Philippe H."/>
            <person name="Lenhard B."/>
            <person name="Roest Crollius H."/>
            <person name="Wincker P."/>
            <person name="Chourrout D."/>
        </authorList>
    </citation>
    <scope>NUCLEOTIDE SEQUENCE [LARGE SCALE GENOMIC DNA]</scope>
</reference>
<name>E4Y3B5_OIKDI</name>
<keyword evidence="2" id="KW-1185">Reference proteome</keyword>
<gene>
    <name evidence="1" type="ORF">GSOID_T00001466001</name>
</gene>
<evidence type="ECO:0000313" key="1">
    <source>
        <dbReference type="EMBL" id="CBY16331.1"/>
    </source>
</evidence>
<proteinExistence type="predicted"/>
<dbReference type="InParanoid" id="E4Y3B5"/>
<protein>
    <submittedName>
        <fullName evidence="1">Uncharacterized protein</fullName>
    </submittedName>
</protein>
<dbReference type="Proteomes" id="UP000001307">
    <property type="component" value="Unassembled WGS sequence"/>
</dbReference>
<evidence type="ECO:0000313" key="2">
    <source>
        <dbReference type="Proteomes" id="UP000001307"/>
    </source>
</evidence>
<feature type="non-terminal residue" evidence="1">
    <location>
        <position position="1"/>
    </location>
</feature>
<dbReference type="EMBL" id="FN654096">
    <property type="protein sequence ID" value="CBY16331.1"/>
    <property type="molecule type" value="Genomic_DNA"/>
</dbReference>